<comment type="similarity">
    <text evidence="1">Belongs to the bacterial ribosomal protein bL27 family.</text>
</comment>
<accession>A0A0S1SH92</accession>
<dbReference type="GO" id="GO:0003735">
    <property type="term" value="F:structural constituent of ribosome"/>
    <property type="evidence" value="ECO:0007669"/>
    <property type="project" value="InterPro"/>
</dbReference>
<dbReference type="EMBL" id="CP013065">
    <property type="protein sequence ID" value="ALM13236.1"/>
    <property type="molecule type" value="Genomic_DNA"/>
</dbReference>
<feature type="region of interest" description="Disordered" evidence="6">
    <location>
        <begin position="1"/>
        <end position="26"/>
    </location>
</feature>
<dbReference type="GO" id="GO:0006412">
    <property type="term" value="P:translation"/>
    <property type="evidence" value="ECO:0007669"/>
    <property type="project" value="InterPro"/>
</dbReference>
<evidence type="ECO:0000256" key="1">
    <source>
        <dbReference type="ARBA" id="ARBA00010797"/>
    </source>
</evidence>
<dbReference type="Proteomes" id="UP000069135">
    <property type="component" value="Chromosome"/>
</dbReference>
<dbReference type="Gene3D" id="2.40.50.100">
    <property type="match status" value="1"/>
</dbReference>
<dbReference type="AlphaFoldDB" id="A0A0S1SPM7"/>
<evidence type="ECO:0000256" key="3">
    <source>
        <dbReference type="ARBA" id="ARBA00023274"/>
    </source>
</evidence>
<keyword evidence="3" id="KW-0687">Ribonucleoprotein</keyword>
<dbReference type="STRING" id="1735162.PeribacterB2_0550"/>
<evidence type="ECO:0000313" key="8">
    <source>
        <dbReference type="Proteomes" id="UP000069135"/>
    </source>
</evidence>
<dbReference type="PANTHER" id="PTHR15893:SF0">
    <property type="entry name" value="LARGE RIBOSOMAL SUBUNIT PROTEIN BL27M"/>
    <property type="match status" value="1"/>
</dbReference>
<name>A0A0S1SPM7_9BACT</name>
<evidence type="ECO:0000256" key="6">
    <source>
        <dbReference type="SAM" id="MobiDB-lite"/>
    </source>
</evidence>
<dbReference type="GO" id="GO:1990904">
    <property type="term" value="C:ribonucleoprotein complex"/>
    <property type="evidence" value="ECO:0007669"/>
    <property type="project" value="UniProtKB-KW"/>
</dbReference>
<organism evidence="7 8">
    <name type="scientific">Candidatus Peribacter riflensis</name>
    <dbReference type="NCBI Taxonomy" id="1735162"/>
    <lineage>
        <taxon>Bacteria</taxon>
        <taxon>Candidatus Peregrinibacteriota</taxon>
        <taxon>Candidatus Peribacteria</taxon>
        <taxon>Candidatus Peribacterales</taxon>
        <taxon>Candidatus Peribacteraceae</taxon>
        <taxon>Candidatus Peribacter</taxon>
    </lineage>
</organism>
<evidence type="ECO:0000256" key="4">
    <source>
        <dbReference type="ARBA" id="ARBA00035175"/>
    </source>
</evidence>
<evidence type="ECO:0000256" key="5">
    <source>
        <dbReference type="ARBA" id="ARBA00035477"/>
    </source>
</evidence>
<dbReference type="PANTHER" id="PTHR15893">
    <property type="entry name" value="RIBOSOMAL PROTEIN L27"/>
    <property type="match status" value="1"/>
</dbReference>
<dbReference type="KEGG" id="prf:PeribacterA2_0551"/>
<dbReference type="PRINTS" id="PR00063">
    <property type="entry name" value="RIBOSOMALL27"/>
</dbReference>
<protein>
    <recommendedName>
        <fullName evidence="4">Large ribosomal subunit protein bL27</fullName>
    </recommendedName>
    <alternativeName>
        <fullName evidence="5">50S ribosomal protein L27</fullName>
    </alternativeName>
</protein>
<dbReference type="Pfam" id="PF01016">
    <property type="entry name" value="Ribosomal_L27"/>
    <property type="match status" value="1"/>
</dbReference>
<reference evidence="7 8" key="2">
    <citation type="journal article" date="2016" name="PeerJ">
        <title>Analysis of five complete genome sequences for members of the class Peribacteria in the recently recognized Peregrinibacteria bacterial phylum.</title>
        <authorList>
            <person name="Anantharaman K."/>
            <person name="Brown C.T."/>
            <person name="Burstein D."/>
            <person name="Castelle C.J."/>
            <person name="Probst A.J."/>
            <person name="Thomas B.C."/>
            <person name="Williams K.H."/>
            <person name="Banfield J.F."/>
        </authorList>
    </citation>
    <scope>NUCLEOTIDE SEQUENCE [LARGE SCALE GENOMIC DNA]</scope>
    <source>
        <strain evidence="7">RIFOXYD1_FULL_PER-ii_59_16</strain>
    </source>
</reference>
<accession>A0A0S1SPM7</accession>
<dbReference type="PATRIC" id="fig|1735161.3.peg.537"/>
<evidence type="ECO:0000256" key="2">
    <source>
        <dbReference type="ARBA" id="ARBA00022980"/>
    </source>
</evidence>
<keyword evidence="2 7" id="KW-0689">Ribosomal protein</keyword>
<dbReference type="InterPro" id="IPR001684">
    <property type="entry name" value="Ribosomal_bL27"/>
</dbReference>
<evidence type="ECO:0000313" key="7">
    <source>
        <dbReference type="EMBL" id="ALM13236.1"/>
    </source>
</evidence>
<dbReference type="SUPFAM" id="SSF110324">
    <property type="entry name" value="Ribosomal L27 protein-like"/>
    <property type="match status" value="1"/>
</dbReference>
<dbReference type="GO" id="GO:0005840">
    <property type="term" value="C:ribosome"/>
    <property type="evidence" value="ECO:0007669"/>
    <property type="project" value="UniProtKB-KW"/>
</dbReference>
<accession>A0A0S1STK6</accession>
<gene>
    <name evidence="7" type="ORF">PeribacterD1_0551</name>
</gene>
<proteinExistence type="inferred from homology"/>
<sequence>MAHKKAGGSTSNGRDSVAKRRGVKRSGGQIVSAGEVLIRQKGYWYRPGANTHLGKDWTIHANCDGRVRFSEKRVTKFSGRREQSTFVHVEPVKA</sequence>
<accession>A0A0S1SX44</accession>
<reference evidence="8" key="1">
    <citation type="submission" date="2015-10" db="EMBL/GenBank/DDBJ databases">
        <title>Analysis of five complete genome sequences for members of the class Peribacteria in the recently recognized Peregrinibacteria bacterial phylum.</title>
        <authorList>
            <person name="Anantharaman K."/>
            <person name="Brown C.T."/>
            <person name="Burstein D."/>
            <person name="Castelle C.J."/>
            <person name="Probst A.J."/>
            <person name="Thomas B.C."/>
            <person name="Williams K.H."/>
            <person name="Banfield J.F."/>
        </authorList>
    </citation>
    <scope>NUCLEOTIDE SEQUENCE [LARGE SCALE GENOMIC DNA]</scope>
</reference>
<accession>A0A0S1SKI2</accession>